<dbReference type="RefSeq" id="WP_114793182.1">
    <property type="nucleotide sequence ID" value="NZ_CP139960.1"/>
</dbReference>
<evidence type="ECO:0000256" key="1">
    <source>
        <dbReference type="ARBA" id="ARBA00022679"/>
    </source>
</evidence>
<gene>
    <name evidence="2" type="ORF">U0035_14585</name>
</gene>
<sequence>MTVKKRILYFMPDPPTRKDQGNRIHVNQMLEYFQSRSHFMEVDYMAVKEWAAWNEQDTREFKINFPDIGLVLAHKKMSKSNKLKYLLRYKLPNKLRSFKKKYRKNLITDYTTIQIERDFNNQLQRKKYDIVIISYVIWARLIDNNPHLNGAKLINDTHDFMTAQYKSRKNFLLGKTFEKEIELLSLFDEVWSQSADEQYLFSQFVPGNHQFVPILYEDNMTEFSHQFNDSKYDIIYVGSDNENNKKSISWFFEYVYPLLPDAITICVVGLICNHFPSFPNVEKHLFINDLSEYYLRSRISICPMLEGTGVKVKVVEAMSYGLPIVCNLRGLDGLPIKTDNGCLRSDTPEEFSIHIKKLLSNPSYYDSIRTLSRKTFTTYFEKKKVYKQLDHIFDLNTALNGKDHVVEKKALAITA</sequence>
<dbReference type="GO" id="GO:0016757">
    <property type="term" value="F:glycosyltransferase activity"/>
    <property type="evidence" value="ECO:0007669"/>
    <property type="project" value="UniProtKB-KW"/>
</dbReference>
<protein>
    <submittedName>
        <fullName evidence="2">Glycosyltransferase</fullName>
        <ecNumber evidence="2">2.4.-.-</ecNumber>
    </submittedName>
</protein>
<dbReference type="EC" id="2.4.-.-" evidence="2"/>
<dbReference type="Pfam" id="PF13692">
    <property type="entry name" value="Glyco_trans_1_4"/>
    <property type="match status" value="1"/>
</dbReference>
<keyword evidence="2" id="KW-0328">Glycosyltransferase</keyword>
<evidence type="ECO:0000313" key="2">
    <source>
        <dbReference type="EMBL" id="WQD36896.1"/>
    </source>
</evidence>
<dbReference type="Proteomes" id="UP001325680">
    <property type="component" value="Chromosome"/>
</dbReference>
<reference evidence="2 3" key="1">
    <citation type="submission" date="2023-12" db="EMBL/GenBank/DDBJ databases">
        <title>Genome sequencing and assembly of bacterial species from a model synthetic community.</title>
        <authorList>
            <person name="Hogle S.L."/>
        </authorList>
    </citation>
    <scope>NUCLEOTIDE SEQUENCE [LARGE SCALE GENOMIC DNA]</scope>
    <source>
        <strain evidence="2 3">HAMBI_3031</strain>
    </source>
</reference>
<keyword evidence="3" id="KW-1185">Reference proteome</keyword>
<organism evidence="2 3">
    <name type="scientific">Niabella yanshanensis</name>
    <dbReference type="NCBI Taxonomy" id="577386"/>
    <lineage>
        <taxon>Bacteria</taxon>
        <taxon>Pseudomonadati</taxon>
        <taxon>Bacteroidota</taxon>
        <taxon>Chitinophagia</taxon>
        <taxon>Chitinophagales</taxon>
        <taxon>Chitinophagaceae</taxon>
        <taxon>Niabella</taxon>
    </lineage>
</organism>
<name>A0ABZ0W486_9BACT</name>
<keyword evidence="1 2" id="KW-0808">Transferase</keyword>
<dbReference type="PANTHER" id="PTHR46401:SF2">
    <property type="entry name" value="GLYCOSYLTRANSFERASE WBBK-RELATED"/>
    <property type="match status" value="1"/>
</dbReference>
<accession>A0ABZ0W486</accession>
<evidence type="ECO:0000313" key="3">
    <source>
        <dbReference type="Proteomes" id="UP001325680"/>
    </source>
</evidence>
<proteinExistence type="predicted"/>
<dbReference type="EMBL" id="CP139960">
    <property type="protein sequence ID" value="WQD36896.1"/>
    <property type="molecule type" value="Genomic_DNA"/>
</dbReference>
<dbReference type="PANTHER" id="PTHR46401">
    <property type="entry name" value="GLYCOSYLTRANSFERASE WBBK-RELATED"/>
    <property type="match status" value="1"/>
</dbReference>
<dbReference type="Gene3D" id="3.40.50.2000">
    <property type="entry name" value="Glycogen Phosphorylase B"/>
    <property type="match status" value="1"/>
</dbReference>
<dbReference type="SUPFAM" id="SSF53756">
    <property type="entry name" value="UDP-Glycosyltransferase/glycogen phosphorylase"/>
    <property type="match status" value="1"/>
</dbReference>